<organism evidence="1 2">
    <name type="scientific">Ponticaulis profundi</name>
    <dbReference type="NCBI Taxonomy" id="2665222"/>
    <lineage>
        <taxon>Bacteria</taxon>
        <taxon>Pseudomonadati</taxon>
        <taxon>Pseudomonadota</taxon>
        <taxon>Alphaproteobacteria</taxon>
        <taxon>Hyphomonadales</taxon>
        <taxon>Hyphomonadaceae</taxon>
        <taxon>Ponticaulis</taxon>
    </lineage>
</organism>
<proteinExistence type="predicted"/>
<protein>
    <recommendedName>
        <fullName evidence="3">Restriction endonuclease</fullName>
    </recommendedName>
</protein>
<sequence length="289" mass="32346">MSTKLKKDPIGLDALEEYLDEASDFSFELRILKMLTEMGISCEHGGQYRDPDTKKYREFDLRVGLTQGAATFVAAIECKSIGLHFPLLVSCVHRRASEAFHQVFFHTKNKDPYQNTPYDIPTMQIPSAMQGMRIGTSALYPKGEPVGKSTAQVGRYANKDDLHVNDAEFFDKWSQALQSLDDLVDQISDDELVDIVGSKKPHWAMALPIVVIPDGTLWTVNYSDNGSKEGPPAQVDRASIFISREYRGIMPGGSYTVSHLEVMTETGLATFFQNYLIRENALLNLARGR</sequence>
<dbReference type="EMBL" id="JBHSSW010000024">
    <property type="protein sequence ID" value="MFC6199120.1"/>
    <property type="molecule type" value="Genomic_DNA"/>
</dbReference>
<evidence type="ECO:0000313" key="1">
    <source>
        <dbReference type="EMBL" id="MFC6199120.1"/>
    </source>
</evidence>
<dbReference type="RefSeq" id="WP_377379911.1">
    <property type="nucleotide sequence ID" value="NZ_JBHSSW010000024.1"/>
</dbReference>
<gene>
    <name evidence="1" type="ORF">ACFQDM_13630</name>
</gene>
<name>A0ABW1SBU8_9PROT</name>
<keyword evidence="2" id="KW-1185">Reference proteome</keyword>
<evidence type="ECO:0008006" key="3">
    <source>
        <dbReference type="Google" id="ProtNLM"/>
    </source>
</evidence>
<accession>A0ABW1SBU8</accession>
<evidence type="ECO:0000313" key="2">
    <source>
        <dbReference type="Proteomes" id="UP001596303"/>
    </source>
</evidence>
<comment type="caution">
    <text evidence="1">The sequence shown here is derived from an EMBL/GenBank/DDBJ whole genome shotgun (WGS) entry which is preliminary data.</text>
</comment>
<reference evidence="2" key="1">
    <citation type="journal article" date="2019" name="Int. J. Syst. Evol. Microbiol.">
        <title>The Global Catalogue of Microorganisms (GCM) 10K type strain sequencing project: providing services to taxonomists for standard genome sequencing and annotation.</title>
        <authorList>
            <consortium name="The Broad Institute Genomics Platform"/>
            <consortium name="The Broad Institute Genome Sequencing Center for Infectious Disease"/>
            <person name="Wu L."/>
            <person name="Ma J."/>
        </authorList>
    </citation>
    <scope>NUCLEOTIDE SEQUENCE [LARGE SCALE GENOMIC DNA]</scope>
    <source>
        <strain evidence="2">CGMCC-1.15741</strain>
    </source>
</reference>
<dbReference type="Proteomes" id="UP001596303">
    <property type="component" value="Unassembled WGS sequence"/>
</dbReference>